<feature type="domain" description="GATA-type" evidence="1">
    <location>
        <begin position="39"/>
        <end position="66"/>
    </location>
</feature>
<comment type="caution">
    <text evidence="2">The sequence shown here is derived from an EMBL/GenBank/DDBJ whole genome shotgun (WGS) entry which is preliminary data.</text>
</comment>
<protein>
    <recommendedName>
        <fullName evidence="1">GATA-type domain-containing protein</fullName>
    </recommendedName>
</protein>
<dbReference type="PROSITE" id="PS00344">
    <property type="entry name" value="GATA_ZN_FINGER_1"/>
    <property type="match status" value="1"/>
</dbReference>
<dbReference type="EMBL" id="JANQDX010000010">
    <property type="protein sequence ID" value="KAL0917535.1"/>
    <property type="molecule type" value="Genomic_DNA"/>
</dbReference>
<dbReference type="PANTHER" id="PTHR46125">
    <property type="entry name" value="GATA TRANSCRIPTION FACTOR 28"/>
    <property type="match status" value="1"/>
</dbReference>
<dbReference type="CDD" id="cd00202">
    <property type="entry name" value="ZnF_GATA"/>
    <property type="match status" value="1"/>
</dbReference>
<dbReference type="Pfam" id="PF00320">
    <property type="entry name" value="GATA"/>
    <property type="match status" value="1"/>
</dbReference>
<dbReference type="PANTHER" id="PTHR46125:SF27">
    <property type="entry name" value="GATA TRANSCRIPTION FACTOR 28"/>
    <property type="match status" value="1"/>
</dbReference>
<evidence type="ECO:0000259" key="1">
    <source>
        <dbReference type="PROSITE" id="PS00344"/>
    </source>
</evidence>
<dbReference type="SMART" id="SM00401">
    <property type="entry name" value="ZnF_GATA"/>
    <property type="match status" value="1"/>
</dbReference>
<keyword evidence="3" id="KW-1185">Reference proteome</keyword>
<dbReference type="AlphaFoldDB" id="A0ABD0UXX8"/>
<reference evidence="2 3" key="1">
    <citation type="journal article" date="2024" name="Plant Biotechnol. J.">
        <title>Dendrobium thyrsiflorum genome and its molecular insights into genes involved in important horticultural traits.</title>
        <authorList>
            <person name="Chen B."/>
            <person name="Wang J.Y."/>
            <person name="Zheng P.J."/>
            <person name="Li K.L."/>
            <person name="Liang Y.M."/>
            <person name="Chen X.F."/>
            <person name="Zhang C."/>
            <person name="Zhao X."/>
            <person name="He X."/>
            <person name="Zhang G.Q."/>
            <person name="Liu Z.J."/>
            <person name="Xu Q."/>
        </authorList>
    </citation>
    <scope>NUCLEOTIDE SEQUENCE [LARGE SCALE GENOMIC DNA]</scope>
    <source>
        <strain evidence="2">GZMU011</strain>
    </source>
</reference>
<dbReference type="InterPro" id="IPR000679">
    <property type="entry name" value="Znf_GATA"/>
</dbReference>
<proteinExistence type="predicted"/>
<gene>
    <name evidence="2" type="ORF">M5K25_012602</name>
</gene>
<accession>A0ABD0UXX8</accession>
<name>A0ABD0UXX8_DENTH</name>
<dbReference type="InterPro" id="IPR045280">
    <property type="entry name" value="TIFY-like"/>
</dbReference>
<organism evidence="2 3">
    <name type="scientific">Dendrobium thyrsiflorum</name>
    <name type="common">Pinecone-like raceme dendrobium</name>
    <name type="synonym">Orchid</name>
    <dbReference type="NCBI Taxonomy" id="117978"/>
    <lineage>
        <taxon>Eukaryota</taxon>
        <taxon>Viridiplantae</taxon>
        <taxon>Streptophyta</taxon>
        <taxon>Embryophyta</taxon>
        <taxon>Tracheophyta</taxon>
        <taxon>Spermatophyta</taxon>
        <taxon>Magnoliopsida</taxon>
        <taxon>Liliopsida</taxon>
        <taxon>Asparagales</taxon>
        <taxon>Orchidaceae</taxon>
        <taxon>Epidendroideae</taxon>
        <taxon>Malaxideae</taxon>
        <taxon>Dendrobiinae</taxon>
        <taxon>Dendrobium</taxon>
    </lineage>
</organism>
<dbReference type="InterPro" id="IPR013088">
    <property type="entry name" value="Znf_NHR/GATA"/>
</dbReference>
<dbReference type="SUPFAM" id="SSF57716">
    <property type="entry name" value="Glucocorticoid receptor-like (DNA-binding domain)"/>
    <property type="match status" value="1"/>
</dbReference>
<evidence type="ECO:0000313" key="2">
    <source>
        <dbReference type="EMBL" id="KAL0917535.1"/>
    </source>
</evidence>
<sequence>MHMPGESAAIGGSLLLQYEDDNEQLEAGGDEGPEDLRRCIHCGVGARSTPHMRRGPEGPRTLCNACGLAWRKERKAGNEAKRPRPETRIGCLARMKIKLMPSRRYRITKFIAEHNHQPAPPSSKHLLRSQRVTSEFQSTDADLSDDAVAALRSSGDGDNILKVIWLVNSDEDFDMMSFVHFSKFSLKADFRDEEQSISISGLRFFLQTFEVLRIPASVSGISALQD</sequence>
<dbReference type="Gene3D" id="3.30.50.10">
    <property type="entry name" value="Erythroid Transcription Factor GATA-1, subunit A"/>
    <property type="match status" value="1"/>
</dbReference>
<evidence type="ECO:0000313" key="3">
    <source>
        <dbReference type="Proteomes" id="UP001552299"/>
    </source>
</evidence>
<dbReference type="Proteomes" id="UP001552299">
    <property type="component" value="Unassembled WGS sequence"/>
</dbReference>